<dbReference type="Proteomes" id="UP000265520">
    <property type="component" value="Unassembled WGS sequence"/>
</dbReference>
<evidence type="ECO:0000313" key="2">
    <source>
        <dbReference type="Proteomes" id="UP000265520"/>
    </source>
</evidence>
<dbReference type="AlphaFoldDB" id="A0A392UVT3"/>
<name>A0A392UVT3_9FABA</name>
<accession>A0A392UVT3</accession>
<evidence type="ECO:0000313" key="1">
    <source>
        <dbReference type="EMBL" id="MCI80154.1"/>
    </source>
</evidence>
<organism evidence="1 2">
    <name type="scientific">Trifolium medium</name>
    <dbReference type="NCBI Taxonomy" id="97028"/>
    <lineage>
        <taxon>Eukaryota</taxon>
        <taxon>Viridiplantae</taxon>
        <taxon>Streptophyta</taxon>
        <taxon>Embryophyta</taxon>
        <taxon>Tracheophyta</taxon>
        <taxon>Spermatophyta</taxon>
        <taxon>Magnoliopsida</taxon>
        <taxon>eudicotyledons</taxon>
        <taxon>Gunneridae</taxon>
        <taxon>Pentapetalae</taxon>
        <taxon>rosids</taxon>
        <taxon>fabids</taxon>
        <taxon>Fabales</taxon>
        <taxon>Fabaceae</taxon>
        <taxon>Papilionoideae</taxon>
        <taxon>50 kb inversion clade</taxon>
        <taxon>NPAAA clade</taxon>
        <taxon>Hologalegina</taxon>
        <taxon>IRL clade</taxon>
        <taxon>Trifolieae</taxon>
        <taxon>Trifolium</taxon>
    </lineage>
</organism>
<feature type="non-terminal residue" evidence="1">
    <location>
        <position position="1"/>
    </location>
</feature>
<comment type="caution">
    <text evidence="1">The sequence shown here is derived from an EMBL/GenBank/DDBJ whole genome shotgun (WGS) entry which is preliminary data.</text>
</comment>
<reference evidence="1 2" key="1">
    <citation type="journal article" date="2018" name="Front. Plant Sci.">
        <title>Red Clover (Trifolium pratense) and Zigzag Clover (T. medium) - A Picture of Genomic Similarities and Differences.</title>
        <authorList>
            <person name="Dluhosova J."/>
            <person name="Istvanek J."/>
            <person name="Nedelnik J."/>
            <person name="Repkova J."/>
        </authorList>
    </citation>
    <scope>NUCLEOTIDE SEQUENCE [LARGE SCALE GENOMIC DNA]</scope>
    <source>
        <strain evidence="2">cv. 10/8</strain>
        <tissue evidence="1">Leaf</tissue>
    </source>
</reference>
<sequence length="34" mass="3873">QSLLDLVRHFTSEVLKLNTGSPLRFECFATEYSA</sequence>
<keyword evidence="2" id="KW-1185">Reference proteome</keyword>
<dbReference type="EMBL" id="LXQA010988974">
    <property type="protein sequence ID" value="MCI80154.1"/>
    <property type="molecule type" value="Genomic_DNA"/>
</dbReference>
<protein>
    <submittedName>
        <fullName evidence="1">Uncharacterized protein</fullName>
    </submittedName>
</protein>
<proteinExistence type="predicted"/>